<dbReference type="InterPro" id="IPR037069">
    <property type="entry name" value="AcylCoA_DH/ox_N_sf"/>
</dbReference>
<name>A0A512C086_9HYPH</name>
<dbReference type="InterPro" id="IPR009100">
    <property type="entry name" value="AcylCoA_DH/oxidase_NM_dom_sf"/>
</dbReference>
<proteinExistence type="predicted"/>
<keyword evidence="3" id="KW-1185">Reference proteome</keyword>
<dbReference type="SUPFAM" id="SSF56645">
    <property type="entry name" value="Acyl-CoA dehydrogenase NM domain-like"/>
    <property type="match status" value="1"/>
</dbReference>
<dbReference type="GO" id="GO:0003995">
    <property type="term" value="F:acyl-CoA dehydrogenase activity"/>
    <property type="evidence" value="ECO:0007669"/>
    <property type="project" value="TreeGrafter"/>
</dbReference>
<dbReference type="Pfam" id="PF02771">
    <property type="entry name" value="Acyl-CoA_dh_N"/>
    <property type="match status" value="1"/>
</dbReference>
<dbReference type="EMBL" id="BJYU01000107">
    <property type="protein sequence ID" value="GEO17477.1"/>
    <property type="molecule type" value="Genomic_DNA"/>
</dbReference>
<evidence type="ECO:0000313" key="2">
    <source>
        <dbReference type="EMBL" id="GEO17477.1"/>
    </source>
</evidence>
<protein>
    <recommendedName>
        <fullName evidence="1">Acyl-CoA dehydrogenase/oxidase N-terminal domain-containing protein</fullName>
    </recommendedName>
</protein>
<reference evidence="2 3" key="1">
    <citation type="submission" date="2019-07" db="EMBL/GenBank/DDBJ databases">
        <title>Whole genome shotgun sequence of Microvirga aerophila NBRC 106136.</title>
        <authorList>
            <person name="Hosoyama A."/>
            <person name="Uohara A."/>
            <person name="Ohji S."/>
            <person name="Ichikawa N."/>
        </authorList>
    </citation>
    <scope>NUCLEOTIDE SEQUENCE [LARGE SCALE GENOMIC DNA]</scope>
    <source>
        <strain evidence="2 3">NBRC 106136</strain>
    </source>
</reference>
<evidence type="ECO:0000259" key="1">
    <source>
        <dbReference type="Pfam" id="PF02771"/>
    </source>
</evidence>
<dbReference type="InterPro" id="IPR013786">
    <property type="entry name" value="AcylCoA_DH/ox_N"/>
</dbReference>
<sequence>MSLHRHGTGPEPLEPRLVTWLEDVAEGLDTGAQDPATVLPALSAAGLPQIGVPSDLGGSGGDVADAIAAIAAVSAHSLAAGFVLWSQRTYIEYLLQSPNTALRDRLLPGLLDGRVAGATGLSNAMKFLAGLEELQIGAKPRSDGDGELILDGKMPWVTNLRVEGFHVAAAVAHADGGAFIASLSHDDVGVSRSADLDLMAMRSTSTAAIGISRASIGPDRLIHPDAHKWLPEVRPAFLGLQCGMSIGLARRSLDEARASVGAGRSVLKEPIATLARLLADQEQQLSRGIRAASFQRNAAPLFQIRIALAEIAAQAVALELQASGGRAYLAVPGRAFARRWREAAFLPVITPSLVQLKTALAAREENAA</sequence>
<organism evidence="2 3">
    <name type="scientific">Microvirga aerophila</name>
    <dbReference type="NCBI Taxonomy" id="670291"/>
    <lineage>
        <taxon>Bacteria</taxon>
        <taxon>Pseudomonadati</taxon>
        <taxon>Pseudomonadota</taxon>
        <taxon>Alphaproteobacteria</taxon>
        <taxon>Hyphomicrobiales</taxon>
        <taxon>Methylobacteriaceae</taxon>
        <taxon>Microvirga</taxon>
    </lineage>
</organism>
<dbReference type="PANTHER" id="PTHR43884:SF12">
    <property type="entry name" value="ISOVALERYL-COA DEHYDROGENASE, MITOCHONDRIAL-RELATED"/>
    <property type="match status" value="1"/>
</dbReference>
<dbReference type="Proteomes" id="UP000321085">
    <property type="component" value="Unassembled WGS sequence"/>
</dbReference>
<dbReference type="PANTHER" id="PTHR43884">
    <property type="entry name" value="ACYL-COA DEHYDROGENASE"/>
    <property type="match status" value="1"/>
</dbReference>
<dbReference type="Gene3D" id="2.40.110.10">
    <property type="entry name" value="Butyryl-CoA Dehydrogenase, subunit A, domain 2"/>
    <property type="match status" value="1"/>
</dbReference>
<dbReference type="InterPro" id="IPR046373">
    <property type="entry name" value="Acyl-CoA_Oxase/DH_mid-dom_sf"/>
</dbReference>
<dbReference type="Gene3D" id="1.10.540.10">
    <property type="entry name" value="Acyl-CoA dehydrogenase/oxidase, N-terminal domain"/>
    <property type="match status" value="1"/>
</dbReference>
<feature type="domain" description="Acyl-CoA dehydrogenase/oxidase N-terminal" evidence="1">
    <location>
        <begin position="24"/>
        <end position="113"/>
    </location>
</feature>
<gene>
    <name evidence="2" type="ORF">MAE02_51730</name>
</gene>
<evidence type="ECO:0000313" key="3">
    <source>
        <dbReference type="Proteomes" id="UP000321085"/>
    </source>
</evidence>
<dbReference type="RefSeq" id="WP_147022428.1">
    <property type="nucleotide sequence ID" value="NZ_BJYU01000107.1"/>
</dbReference>
<dbReference type="GO" id="GO:0050660">
    <property type="term" value="F:flavin adenine dinucleotide binding"/>
    <property type="evidence" value="ECO:0007669"/>
    <property type="project" value="InterPro"/>
</dbReference>
<accession>A0A512C086</accession>
<comment type="caution">
    <text evidence="2">The sequence shown here is derived from an EMBL/GenBank/DDBJ whole genome shotgun (WGS) entry which is preliminary data.</text>
</comment>
<dbReference type="AlphaFoldDB" id="A0A512C086"/>